<organism evidence="2">
    <name type="scientific">bioreactor metagenome</name>
    <dbReference type="NCBI Taxonomy" id="1076179"/>
    <lineage>
        <taxon>unclassified sequences</taxon>
        <taxon>metagenomes</taxon>
        <taxon>ecological metagenomes</taxon>
    </lineage>
</organism>
<dbReference type="InterPro" id="IPR006054">
    <property type="entry name" value="DnaQ"/>
</dbReference>
<dbReference type="EMBL" id="VSSQ01001067">
    <property type="protein sequence ID" value="MPM04752.1"/>
    <property type="molecule type" value="Genomic_DNA"/>
</dbReference>
<dbReference type="InterPro" id="IPR012337">
    <property type="entry name" value="RNaseH-like_sf"/>
</dbReference>
<dbReference type="CDD" id="cd06127">
    <property type="entry name" value="DEDDh"/>
    <property type="match status" value="1"/>
</dbReference>
<dbReference type="SMART" id="SM00465">
    <property type="entry name" value="GIYc"/>
    <property type="match status" value="1"/>
</dbReference>
<protein>
    <submittedName>
        <fullName evidence="2">DNA polymerase III PolC-type</fullName>
        <ecNumber evidence="2">2.7.7.7</ecNumber>
    </submittedName>
</protein>
<dbReference type="Gene3D" id="3.30.420.10">
    <property type="entry name" value="Ribonuclease H-like superfamily/Ribonuclease H"/>
    <property type="match status" value="1"/>
</dbReference>
<evidence type="ECO:0000313" key="2">
    <source>
        <dbReference type="EMBL" id="MPM04752.1"/>
    </source>
</evidence>
<dbReference type="SMART" id="SM00479">
    <property type="entry name" value="EXOIII"/>
    <property type="match status" value="1"/>
</dbReference>
<dbReference type="NCBIfam" id="TIGR00573">
    <property type="entry name" value="dnaq"/>
    <property type="match status" value="1"/>
</dbReference>
<dbReference type="PROSITE" id="PS50164">
    <property type="entry name" value="GIY_YIG"/>
    <property type="match status" value="1"/>
</dbReference>
<dbReference type="CDD" id="cd10434">
    <property type="entry name" value="GIY-YIG_UvrC_Cho"/>
    <property type="match status" value="1"/>
</dbReference>
<dbReference type="GO" id="GO:0003677">
    <property type="term" value="F:DNA binding"/>
    <property type="evidence" value="ECO:0007669"/>
    <property type="project" value="InterPro"/>
</dbReference>
<dbReference type="InterPro" id="IPR035901">
    <property type="entry name" value="GIY-YIG_endonuc_sf"/>
</dbReference>
<evidence type="ECO:0000259" key="1">
    <source>
        <dbReference type="PROSITE" id="PS50164"/>
    </source>
</evidence>
<dbReference type="SUPFAM" id="SSF53098">
    <property type="entry name" value="Ribonuclease H-like"/>
    <property type="match status" value="1"/>
</dbReference>
<dbReference type="InterPro" id="IPR000305">
    <property type="entry name" value="GIY-YIG_endonuc"/>
</dbReference>
<dbReference type="PANTHER" id="PTHR30231">
    <property type="entry name" value="DNA POLYMERASE III SUBUNIT EPSILON"/>
    <property type="match status" value="1"/>
</dbReference>
<comment type="caution">
    <text evidence="2">The sequence shown here is derived from an EMBL/GenBank/DDBJ whole genome shotgun (WGS) entry which is preliminary data.</text>
</comment>
<feature type="domain" description="GIY-YIG" evidence="1">
    <location>
        <begin position="193"/>
        <end position="270"/>
    </location>
</feature>
<dbReference type="GO" id="GO:0008408">
    <property type="term" value="F:3'-5' exonuclease activity"/>
    <property type="evidence" value="ECO:0007669"/>
    <property type="project" value="TreeGrafter"/>
</dbReference>
<name>A0A644WLT9_9ZZZZ</name>
<reference evidence="2" key="1">
    <citation type="submission" date="2019-08" db="EMBL/GenBank/DDBJ databases">
        <authorList>
            <person name="Kucharzyk K."/>
            <person name="Murdoch R.W."/>
            <person name="Higgins S."/>
            <person name="Loffler F."/>
        </authorList>
    </citation>
    <scope>NUCLEOTIDE SEQUENCE</scope>
</reference>
<dbReference type="Pfam" id="PF01541">
    <property type="entry name" value="GIY-YIG"/>
    <property type="match status" value="1"/>
</dbReference>
<dbReference type="Pfam" id="PF00929">
    <property type="entry name" value="RNase_T"/>
    <property type="match status" value="1"/>
</dbReference>
<keyword evidence="2" id="KW-0548">Nucleotidyltransferase</keyword>
<dbReference type="PANTHER" id="PTHR30231:SF37">
    <property type="entry name" value="EXODEOXYRIBONUCLEASE 10"/>
    <property type="match status" value="1"/>
</dbReference>
<dbReference type="InterPro" id="IPR036397">
    <property type="entry name" value="RNaseH_sf"/>
</dbReference>
<dbReference type="GO" id="GO:0005829">
    <property type="term" value="C:cytosol"/>
    <property type="evidence" value="ECO:0007669"/>
    <property type="project" value="TreeGrafter"/>
</dbReference>
<dbReference type="InterPro" id="IPR013520">
    <property type="entry name" value="Ribonucl_H"/>
</dbReference>
<accession>A0A644WLT9</accession>
<dbReference type="GO" id="GO:0003887">
    <property type="term" value="F:DNA-directed DNA polymerase activity"/>
    <property type="evidence" value="ECO:0007669"/>
    <property type="project" value="UniProtKB-EC"/>
</dbReference>
<dbReference type="EC" id="2.7.7.7" evidence="2"/>
<dbReference type="AlphaFoldDB" id="A0A644WLT9"/>
<proteinExistence type="predicted"/>
<dbReference type="GO" id="GO:0006289">
    <property type="term" value="P:nucleotide-excision repair"/>
    <property type="evidence" value="ECO:0007669"/>
    <property type="project" value="InterPro"/>
</dbReference>
<keyword evidence="2" id="KW-0808">Transferase</keyword>
<dbReference type="GO" id="GO:0045004">
    <property type="term" value="P:DNA replication proofreading"/>
    <property type="evidence" value="ECO:0007669"/>
    <property type="project" value="TreeGrafter"/>
</dbReference>
<dbReference type="Gene3D" id="3.40.1440.10">
    <property type="entry name" value="GIY-YIG endonuclease"/>
    <property type="match status" value="1"/>
</dbReference>
<gene>
    <name evidence="2" type="primary">polC_30</name>
    <name evidence="2" type="ORF">SDC9_51031</name>
</gene>
<sequence>MKYAVCDIETTGGNNRAGKITEIAIFLVENGEIIDEFISLINPERPIPPFITQLTGITDDMVADAPKFYEVAARIVEITTDAVFVAHNVSFDYNFIATEFARLGYVFKRDRFCTLANSRKLLPGHASYSLGNLCEDLKIDLHDRHRAAGDARATVDLFLMLDEIGIPDSPKVLQTKLKLHPALMLTRFKEIPETTGVYYFFNDKDDLIYIGKSTNLHRRVLDHFYNKKAVRDLRMQELTARVEYEETGSELIALLKESHEIKLNKPVFNRAGRRSLARFGLYDCEDNNGYLNFFIDTTQNQKKSFPLRAFSDKESALQYLDRIINRYQLCQKLCGIYDTEGPCFHHQIKKCKGACTGKEPFEEYNERAYQALDDIQMKNETFLISEGQTVNEKTPFVLVENGTYKGYGYLPENESVSCAEECYMHIHKPAIIDKDAHSIIQSFMKQKKFRMIRFN</sequence>
<dbReference type="FunFam" id="3.30.420.10:FF:000045">
    <property type="entry name" value="3'-5' exonuclease DinG"/>
    <property type="match status" value="1"/>
</dbReference>
<dbReference type="InterPro" id="IPR047296">
    <property type="entry name" value="GIY-YIG_UvrC_Cho"/>
</dbReference>